<accession>A0A9Q1JUP5</accession>
<evidence type="ECO:0000313" key="1">
    <source>
        <dbReference type="EMBL" id="KAJ8431405.1"/>
    </source>
</evidence>
<protein>
    <submittedName>
        <fullName evidence="1">Uncharacterized protein</fullName>
    </submittedName>
</protein>
<reference evidence="1" key="1">
    <citation type="submission" date="2022-04" db="EMBL/GenBank/DDBJ databases">
        <title>Carnegiea gigantea Genome sequencing and assembly v2.</title>
        <authorList>
            <person name="Copetti D."/>
            <person name="Sanderson M.J."/>
            <person name="Burquez A."/>
            <person name="Wojciechowski M.F."/>
        </authorList>
    </citation>
    <scope>NUCLEOTIDE SEQUENCE</scope>
    <source>
        <strain evidence="1">SGP5-SGP5p</strain>
        <tissue evidence="1">Aerial part</tissue>
    </source>
</reference>
<organism evidence="1 2">
    <name type="scientific">Carnegiea gigantea</name>
    <dbReference type="NCBI Taxonomy" id="171969"/>
    <lineage>
        <taxon>Eukaryota</taxon>
        <taxon>Viridiplantae</taxon>
        <taxon>Streptophyta</taxon>
        <taxon>Embryophyta</taxon>
        <taxon>Tracheophyta</taxon>
        <taxon>Spermatophyta</taxon>
        <taxon>Magnoliopsida</taxon>
        <taxon>eudicotyledons</taxon>
        <taxon>Gunneridae</taxon>
        <taxon>Pentapetalae</taxon>
        <taxon>Caryophyllales</taxon>
        <taxon>Cactineae</taxon>
        <taxon>Cactaceae</taxon>
        <taxon>Cactoideae</taxon>
        <taxon>Echinocereeae</taxon>
        <taxon>Carnegiea</taxon>
    </lineage>
</organism>
<gene>
    <name evidence="1" type="ORF">Cgig2_004437</name>
</gene>
<evidence type="ECO:0000313" key="2">
    <source>
        <dbReference type="Proteomes" id="UP001153076"/>
    </source>
</evidence>
<dbReference type="AlphaFoldDB" id="A0A9Q1JUP5"/>
<comment type="caution">
    <text evidence="1">The sequence shown here is derived from an EMBL/GenBank/DDBJ whole genome shotgun (WGS) entry which is preliminary data.</text>
</comment>
<sequence>MLTIQTTMPARSSDVTCTLAINTLLSSGAPATPLQFSASKGSTVSFTIPKCSRLFSPLISEPLDLQDLTLWSLSNNQLVDKLSQGIVDRKKRGGGFSTSGTTISPAMSLFSYTNSYESGRLTSPPARINPCRYEVEYISSEISKSSLVPKRYRLVRFQPEAAITVHLDQIKLVKQLAQSCSSSFPLQQYTSTAKKRRRSWLLGYSVPSRRASWWCFRVSFCSVWEGGLDFDPEERNRPGQAIFSSLIKKAEDLAFLQKDNGLASWKMIGRSRSSELYKAELQGSHGKTDLAPQLASHPGSCPKTQLSFPSHQTVKFTDKCNIYSRGVVLANRVMGKLLGHDFFQHTKEKRGEMDEECHDFKGT</sequence>
<name>A0A9Q1JUP5_9CARY</name>
<proteinExistence type="predicted"/>
<keyword evidence="2" id="KW-1185">Reference proteome</keyword>
<dbReference type="EMBL" id="JAKOGI010000689">
    <property type="protein sequence ID" value="KAJ8431405.1"/>
    <property type="molecule type" value="Genomic_DNA"/>
</dbReference>
<dbReference type="Proteomes" id="UP001153076">
    <property type="component" value="Unassembled WGS sequence"/>
</dbReference>